<dbReference type="InterPro" id="IPR027417">
    <property type="entry name" value="P-loop_NTPase"/>
</dbReference>
<dbReference type="Pfam" id="PF00158">
    <property type="entry name" value="Sigma54_activat"/>
    <property type="match status" value="1"/>
</dbReference>
<protein>
    <submittedName>
        <fullName evidence="7">Transcriptional regulator of acetoin/glycerol metabolism</fullName>
    </submittedName>
</protein>
<dbReference type="Proteomes" id="UP000293398">
    <property type="component" value="Unassembled WGS sequence"/>
</dbReference>
<dbReference type="Gene3D" id="1.10.10.60">
    <property type="entry name" value="Homeodomain-like"/>
    <property type="match status" value="1"/>
</dbReference>
<dbReference type="FunFam" id="3.40.50.300:FF:000006">
    <property type="entry name" value="DNA-binding transcriptional regulator NtrC"/>
    <property type="match status" value="1"/>
</dbReference>
<evidence type="ECO:0000256" key="1">
    <source>
        <dbReference type="ARBA" id="ARBA00022741"/>
    </source>
</evidence>
<dbReference type="InterPro" id="IPR003593">
    <property type="entry name" value="AAA+_ATPase"/>
</dbReference>
<evidence type="ECO:0000259" key="6">
    <source>
        <dbReference type="PROSITE" id="PS50045"/>
    </source>
</evidence>
<keyword evidence="8" id="KW-1185">Reference proteome</keyword>
<comment type="caution">
    <text evidence="7">The sequence shown here is derived from an EMBL/GenBank/DDBJ whole genome shotgun (WGS) entry which is preliminary data.</text>
</comment>
<name>A0A4Q7VQ24_9BURK</name>
<dbReference type="Pfam" id="PF02954">
    <property type="entry name" value="HTH_8"/>
    <property type="match status" value="1"/>
</dbReference>
<dbReference type="PROSITE" id="PS50045">
    <property type="entry name" value="SIGMA54_INTERACT_4"/>
    <property type="match status" value="1"/>
</dbReference>
<dbReference type="SUPFAM" id="SSF46689">
    <property type="entry name" value="Homeodomain-like"/>
    <property type="match status" value="1"/>
</dbReference>
<keyword evidence="3" id="KW-0805">Transcription regulation</keyword>
<dbReference type="InterPro" id="IPR003018">
    <property type="entry name" value="GAF"/>
</dbReference>
<keyword evidence="1" id="KW-0547">Nucleotide-binding</keyword>
<dbReference type="InterPro" id="IPR002078">
    <property type="entry name" value="Sigma_54_int"/>
</dbReference>
<dbReference type="GO" id="GO:0043565">
    <property type="term" value="F:sequence-specific DNA binding"/>
    <property type="evidence" value="ECO:0007669"/>
    <property type="project" value="InterPro"/>
</dbReference>
<dbReference type="CDD" id="cd00009">
    <property type="entry name" value="AAA"/>
    <property type="match status" value="1"/>
</dbReference>
<evidence type="ECO:0000256" key="3">
    <source>
        <dbReference type="ARBA" id="ARBA00023015"/>
    </source>
</evidence>
<feature type="domain" description="Sigma-54 factor interaction" evidence="6">
    <location>
        <begin position="318"/>
        <end position="544"/>
    </location>
</feature>
<dbReference type="SMART" id="SM00382">
    <property type="entry name" value="AAA"/>
    <property type="match status" value="1"/>
</dbReference>
<evidence type="ECO:0000256" key="4">
    <source>
        <dbReference type="ARBA" id="ARBA00023125"/>
    </source>
</evidence>
<evidence type="ECO:0000313" key="7">
    <source>
        <dbReference type="EMBL" id="RZT98553.1"/>
    </source>
</evidence>
<sequence>MLHHSLNSAGTVQPNALIQRSWERCEKQADTLANEPALLDRADLNTRLDQYASLLQTAAPHITTASGIAAQAQGILLLSDASGVILHATGNNAFLHKADQVTLRPGASWAEGHRGTNAIGTALIENGFTRVIGQEHFLPCNRILSCHAAPIRSPRGEILGVLDISGDARTLPDYTGDLVRITARQIGNQILELAGTHIARLQFQRHAGQLNAAQCGTLLIADQQIVGANETAAELLNVPLIALLDEPVDKWLPAWKQLQSQPMLSFCADGTALYASLQFERVGVAGSATSQALHGEGARSAPPQAKNRSGPDGLLAALPALAPALQHPLRQSTLAINADLGVLLLGETGTGKEVFARHLHAHSRWRDGPFVAINCAALPESLIEAELFGYEPGAFTGAQRNGSRGRLREANGGVLFLDEIGDMPLQLQSRLLRVLQERVVQPLGSDKTWPVQFGLISATNQQADTLSREENFRQDLYYRIQDHLVQLPALRYRADLRTFICAELRRHENTPSLIFADQALDILCAYHWPGNYRQLRSVLKTLAAFLPAGSIIHPESLPAHLLKQLHMPSSTDMGAAATVHQGRTAAQEDLATNITQADAMVVHDAILPSERPLPEVSVKDLQALRIRQALAKNRGNVSKTARELGLHRSTVYRQMTRAGSQVQ</sequence>
<keyword evidence="5" id="KW-0804">Transcription</keyword>
<dbReference type="RefSeq" id="WP_128393617.1">
    <property type="nucleotide sequence ID" value="NZ_SHKO01000001.1"/>
</dbReference>
<accession>A0A4Q7VQ24</accession>
<dbReference type="Pfam" id="PF25601">
    <property type="entry name" value="AAA_lid_14"/>
    <property type="match status" value="1"/>
</dbReference>
<dbReference type="InterPro" id="IPR058031">
    <property type="entry name" value="AAA_lid_NorR"/>
</dbReference>
<keyword evidence="4" id="KW-0238">DNA-binding</keyword>
<dbReference type="Gene3D" id="3.30.450.40">
    <property type="match status" value="1"/>
</dbReference>
<dbReference type="GO" id="GO:0006355">
    <property type="term" value="P:regulation of DNA-templated transcription"/>
    <property type="evidence" value="ECO:0007669"/>
    <property type="project" value="InterPro"/>
</dbReference>
<dbReference type="PANTHER" id="PTHR32071:SF77">
    <property type="entry name" value="TRANSCRIPTIONAL REGULATORY PROTEIN"/>
    <property type="match status" value="1"/>
</dbReference>
<evidence type="ECO:0000313" key="8">
    <source>
        <dbReference type="Proteomes" id="UP000293398"/>
    </source>
</evidence>
<dbReference type="InterPro" id="IPR002197">
    <property type="entry name" value="HTH_Fis"/>
</dbReference>
<organism evidence="7 8">
    <name type="scientific">Advenella incenata</name>
    <dbReference type="NCBI Taxonomy" id="267800"/>
    <lineage>
        <taxon>Bacteria</taxon>
        <taxon>Pseudomonadati</taxon>
        <taxon>Pseudomonadota</taxon>
        <taxon>Betaproteobacteria</taxon>
        <taxon>Burkholderiales</taxon>
        <taxon>Alcaligenaceae</taxon>
    </lineage>
</organism>
<dbReference type="GO" id="GO:0005524">
    <property type="term" value="F:ATP binding"/>
    <property type="evidence" value="ECO:0007669"/>
    <property type="project" value="UniProtKB-KW"/>
</dbReference>
<dbReference type="InterPro" id="IPR009057">
    <property type="entry name" value="Homeodomain-like_sf"/>
</dbReference>
<dbReference type="Pfam" id="PF01590">
    <property type="entry name" value="GAF"/>
    <property type="match status" value="1"/>
</dbReference>
<dbReference type="PROSITE" id="PS00675">
    <property type="entry name" value="SIGMA54_INTERACT_1"/>
    <property type="match status" value="1"/>
</dbReference>
<dbReference type="PRINTS" id="PR01590">
    <property type="entry name" value="HTHFIS"/>
</dbReference>
<dbReference type="InterPro" id="IPR025662">
    <property type="entry name" value="Sigma_54_int_dom_ATP-bd_1"/>
</dbReference>
<dbReference type="EMBL" id="SHKO01000001">
    <property type="protein sequence ID" value="RZT98553.1"/>
    <property type="molecule type" value="Genomic_DNA"/>
</dbReference>
<dbReference type="Gene3D" id="1.10.8.60">
    <property type="match status" value="1"/>
</dbReference>
<gene>
    <name evidence="7" type="ORF">EV681_0331</name>
</gene>
<dbReference type="InterPro" id="IPR029016">
    <property type="entry name" value="GAF-like_dom_sf"/>
</dbReference>
<keyword evidence="2" id="KW-0067">ATP-binding</keyword>
<reference evidence="7 8" key="1">
    <citation type="submission" date="2019-02" db="EMBL/GenBank/DDBJ databases">
        <title>Genomic Encyclopedia of Type Strains, Phase IV (KMG-IV): sequencing the most valuable type-strain genomes for metagenomic binning, comparative biology and taxonomic classification.</title>
        <authorList>
            <person name="Goeker M."/>
        </authorList>
    </citation>
    <scope>NUCLEOTIDE SEQUENCE [LARGE SCALE GENOMIC DNA]</scope>
    <source>
        <strain evidence="7 8">DSM 23814</strain>
    </source>
</reference>
<evidence type="ECO:0000256" key="5">
    <source>
        <dbReference type="ARBA" id="ARBA00023163"/>
    </source>
</evidence>
<proteinExistence type="predicted"/>
<dbReference type="AlphaFoldDB" id="A0A4Q7VQ24"/>
<evidence type="ECO:0000256" key="2">
    <source>
        <dbReference type="ARBA" id="ARBA00022840"/>
    </source>
</evidence>
<dbReference type="SUPFAM" id="SSF52540">
    <property type="entry name" value="P-loop containing nucleoside triphosphate hydrolases"/>
    <property type="match status" value="1"/>
</dbReference>
<dbReference type="PANTHER" id="PTHR32071">
    <property type="entry name" value="TRANSCRIPTIONAL REGULATORY PROTEIN"/>
    <property type="match status" value="1"/>
</dbReference>
<dbReference type="Gene3D" id="3.40.50.300">
    <property type="entry name" value="P-loop containing nucleotide triphosphate hydrolases"/>
    <property type="match status" value="1"/>
</dbReference>
<dbReference type="OrthoDB" id="9761705at2"/>